<dbReference type="InterPro" id="IPR016024">
    <property type="entry name" value="ARM-type_fold"/>
</dbReference>
<dbReference type="PANTHER" id="PTHR36379">
    <property type="entry name" value="PROTEIN PRD1"/>
    <property type="match status" value="1"/>
</dbReference>
<name>B9RRN2_RICCO</name>
<dbReference type="STRING" id="3988.B9RRN2"/>
<dbReference type="KEGG" id="rcu:8270343"/>
<dbReference type="PANTHER" id="PTHR36379:SF1">
    <property type="entry name" value="PUTATIVE RECOMBINATION INITIATION DEFECT 1-RELATED"/>
    <property type="match status" value="1"/>
</dbReference>
<dbReference type="OrthoDB" id="2019943at2759"/>
<dbReference type="InParanoid" id="B9RRN2"/>
<evidence type="ECO:0000313" key="2">
    <source>
        <dbReference type="EMBL" id="EEF46018.1"/>
    </source>
</evidence>
<dbReference type="InterPro" id="IPR044968">
    <property type="entry name" value="PRD1"/>
</dbReference>
<proteinExistence type="predicted"/>
<feature type="compositionally biased region" description="Polar residues" evidence="1">
    <location>
        <begin position="16"/>
        <end position="35"/>
    </location>
</feature>
<dbReference type="EMBL" id="EQ973805">
    <property type="protein sequence ID" value="EEF46018.1"/>
    <property type="molecule type" value="Genomic_DNA"/>
</dbReference>
<accession>B9RRN2</accession>
<gene>
    <name evidence="2" type="ORF">RCOM_1648550</name>
</gene>
<dbReference type="Proteomes" id="UP000008311">
    <property type="component" value="Unassembled WGS sequence"/>
</dbReference>
<dbReference type="SUPFAM" id="SSF48371">
    <property type="entry name" value="ARM repeat"/>
    <property type="match status" value="1"/>
</dbReference>
<sequence>MVFRDSQDEDPDDLTTEPQPQSQCSQGHRSTLSLPTQQDHSSSLCLLCFSNLITNPRAPTFHISYALSQLLHALSHPPFLRSLLSFHPHFLVSPLLRCLSLFDDDPIARQIIHLVTSLCDAADASICHEFVMRVGDHISSGSLAWSRRQVYMLHCFGVLLNCCETNPYAQIKDKHSLFSNLVTGLQLPSDEIRGEIFFVLYKLSILQCASEEGDGAYNNSLFSFCPKLLHLSLEALVKTQDDTVRLNCIVFLTILARKGFFKNAYVNDICSTNSDEADNFMQRTDHGVDGHPVDLLFAEAMKGPLLSPDRQIQISTLNLIFHYLSWEGAQENQIQLLVKENIVDYVFEILRLSECKDPVVNSCLLVLDLFSTIKTGFTERLLIGFSTLIPVLHYVCEVPFHPVQHQTLKLIWNAISESPGIMSTSQIEELVVVLERMFKRYANGEMGMSPETFITVCSIFVALLKSPFFNGNCHLVKSVEEATCHAILACLNVSQKDPNQLLHALYLLKQAYEYSHEELFTNNYSMIELQNCMVDICTIHVLPWIVKVIDEVDEETVLGILGTFHFILLQDSDVRAPQFADVLVNSSWFSLSFGFLGLFPTEKMKLRVYLMLSSLVDVLMGNDTGQPIRVAASNLPTDPMDLLFLLGQKACENSSLSTCQSAVLAILHTSSLYNDRLADEKFILASLEQYILINTSDTINSLTMMQLVNLYGNCRSVAEMDCRFPYSPEAERILFHLLTENEWDLPSSRIHLVSLKWLFRQEKISKPLSYEILKFCQTNGSNDTQIVVHGEGNQLMNVQVIAELLTSEDNYAARLLVCLLVHLVEEESHEDDVTSFLNLLAIIISISPTASDQLSLNGIGRAIRNICYNPSHFSSPQIFMAISLLVFNILKSVHSKALCEDEAWLAVTVKFMNCLTLSMAEKSWSAEGLQIIAIFSFILHQSTSNVLLGASKAIIFSSSLASVINSMIHEACSKGPSLFDYNEGTSIGEALIFVLLLYYFSLRSLHVVLPEAVDWQSLLDVSNRTQPLSVISIDCHDLCRLMHFGSPPVKLVASYCLLEFFTRLSEQRNRKNEEIKCSTGYLMSITAILEGLVFYSDVRVSINCSLCLSMILGWEKPNIDSRVIADTTWCRLIVEEMAISLAVPSLPSKSFTNCHKPAAHIAVALLKLQKCPVWMRTVFDDPCISGIIRNIAASNITTEMVLLFRELVNSEFLKTDQIASLNRVLQECRKHIYSEDSQNECTYEHIEKRVFTKGDLGDVCEYLIYLMSSETHLDADSVGLQTMKKRLLEEIEIFFKNLTVEDDT</sequence>
<reference evidence="3" key="1">
    <citation type="journal article" date="2010" name="Nat. Biotechnol.">
        <title>Draft genome sequence of the oilseed species Ricinus communis.</title>
        <authorList>
            <person name="Chan A.P."/>
            <person name="Crabtree J."/>
            <person name="Zhao Q."/>
            <person name="Lorenzi H."/>
            <person name="Orvis J."/>
            <person name="Puiu D."/>
            <person name="Melake-Berhan A."/>
            <person name="Jones K.M."/>
            <person name="Redman J."/>
            <person name="Chen G."/>
            <person name="Cahoon E.B."/>
            <person name="Gedil M."/>
            <person name="Stanke M."/>
            <person name="Haas B.J."/>
            <person name="Wortman J.R."/>
            <person name="Fraser-Liggett C.M."/>
            <person name="Ravel J."/>
            <person name="Rabinowicz P.D."/>
        </authorList>
    </citation>
    <scope>NUCLEOTIDE SEQUENCE [LARGE SCALE GENOMIC DNA]</scope>
    <source>
        <strain evidence="3">cv. Hale</strain>
    </source>
</reference>
<organism evidence="2 3">
    <name type="scientific">Ricinus communis</name>
    <name type="common">Castor bean</name>
    <dbReference type="NCBI Taxonomy" id="3988"/>
    <lineage>
        <taxon>Eukaryota</taxon>
        <taxon>Viridiplantae</taxon>
        <taxon>Streptophyta</taxon>
        <taxon>Embryophyta</taxon>
        <taxon>Tracheophyta</taxon>
        <taxon>Spermatophyta</taxon>
        <taxon>Magnoliopsida</taxon>
        <taxon>eudicotyledons</taxon>
        <taxon>Gunneridae</taxon>
        <taxon>Pentapetalae</taxon>
        <taxon>rosids</taxon>
        <taxon>fabids</taxon>
        <taxon>Malpighiales</taxon>
        <taxon>Euphorbiaceae</taxon>
        <taxon>Acalyphoideae</taxon>
        <taxon>Acalypheae</taxon>
        <taxon>Ricinus</taxon>
    </lineage>
</organism>
<evidence type="ECO:0000313" key="3">
    <source>
        <dbReference type="Proteomes" id="UP000008311"/>
    </source>
</evidence>
<keyword evidence="3" id="KW-1185">Reference proteome</keyword>
<evidence type="ECO:0000256" key="1">
    <source>
        <dbReference type="SAM" id="MobiDB-lite"/>
    </source>
</evidence>
<dbReference type="eggNOG" id="ENOG502QRT1">
    <property type="taxonomic scope" value="Eukaryota"/>
</dbReference>
<protein>
    <recommendedName>
        <fullName evidence="4">Protein PRD1</fullName>
    </recommendedName>
</protein>
<feature type="region of interest" description="Disordered" evidence="1">
    <location>
        <begin position="1"/>
        <end position="35"/>
    </location>
</feature>
<dbReference type="Gene3D" id="1.25.10.10">
    <property type="entry name" value="Leucine-rich Repeat Variant"/>
    <property type="match status" value="1"/>
</dbReference>
<evidence type="ECO:0008006" key="4">
    <source>
        <dbReference type="Google" id="ProtNLM"/>
    </source>
</evidence>
<dbReference type="FunCoup" id="B9RRN2">
    <property type="interactions" value="152"/>
</dbReference>
<dbReference type="InterPro" id="IPR011989">
    <property type="entry name" value="ARM-like"/>
</dbReference>
<dbReference type="GO" id="GO:0042138">
    <property type="term" value="P:meiotic DNA double-strand break formation"/>
    <property type="evidence" value="ECO:0000318"/>
    <property type="project" value="GO_Central"/>
</dbReference>